<evidence type="ECO:0000259" key="1">
    <source>
        <dbReference type="Pfam" id="PF22262"/>
    </source>
</evidence>
<dbReference type="EMBL" id="JABEPP010000007">
    <property type="protein sequence ID" value="NNM75069.1"/>
    <property type="molecule type" value="Genomic_DNA"/>
</dbReference>
<evidence type="ECO:0000313" key="3">
    <source>
        <dbReference type="Proteomes" id="UP000564885"/>
    </source>
</evidence>
<evidence type="ECO:0000313" key="2">
    <source>
        <dbReference type="EMBL" id="NNM75069.1"/>
    </source>
</evidence>
<organism evidence="2 3">
    <name type="scientific">Enterovirga aerilata</name>
    <dbReference type="NCBI Taxonomy" id="2730920"/>
    <lineage>
        <taxon>Bacteria</taxon>
        <taxon>Pseudomonadati</taxon>
        <taxon>Pseudomonadota</taxon>
        <taxon>Alphaproteobacteria</taxon>
        <taxon>Hyphomicrobiales</taxon>
        <taxon>Methylobacteriaceae</taxon>
        <taxon>Enterovirga</taxon>
    </lineage>
</organism>
<keyword evidence="3" id="KW-1185">Reference proteome</keyword>
<comment type="caution">
    <text evidence="2">The sequence shown here is derived from an EMBL/GenBank/DDBJ whole genome shotgun (WGS) entry which is preliminary data.</text>
</comment>
<feature type="domain" description="DUF6950" evidence="1">
    <location>
        <begin position="8"/>
        <end position="136"/>
    </location>
</feature>
<accession>A0A849IF47</accession>
<dbReference type="AlphaFoldDB" id="A0A849IF47"/>
<proteinExistence type="predicted"/>
<protein>
    <recommendedName>
        <fullName evidence="1">DUF6950 domain-containing protein</fullName>
    </recommendedName>
</protein>
<dbReference type="InterPro" id="IPR053802">
    <property type="entry name" value="DUF6950"/>
</dbReference>
<name>A0A849IF47_9HYPH</name>
<dbReference type="Pfam" id="PF22262">
    <property type="entry name" value="DUF6950"/>
    <property type="match status" value="1"/>
</dbReference>
<reference evidence="2 3" key="1">
    <citation type="submission" date="2020-04" db="EMBL/GenBank/DDBJ databases">
        <title>Enterovirga sp. isolate from soil.</title>
        <authorList>
            <person name="Chea S."/>
            <person name="Kim D.-U."/>
        </authorList>
    </citation>
    <scope>NUCLEOTIDE SEQUENCE [LARGE SCALE GENOMIC DNA]</scope>
    <source>
        <strain evidence="2 3">DB1703</strain>
    </source>
</reference>
<dbReference type="RefSeq" id="WP_171220571.1">
    <property type="nucleotide sequence ID" value="NZ_JABEPP010000007.1"/>
</dbReference>
<gene>
    <name evidence="2" type="ORF">HJG44_22160</name>
</gene>
<dbReference type="Proteomes" id="UP000564885">
    <property type="component" value="Unassembled WGS sequence"/>
</dbReference>
<sequence>MAGLLVRDRAAELRAFITRGFGLPLTRGGSDCCLWPCDWIVAWRGLDPAAQLRGRYRTALGAERHLRRAGGLLPLARRLMAETGLPEAVEPVPGDVGVVMDRAGQIIMAIRDGQEWAAKADEGVLIEDLPMLAAWSI</sequence>